<protein>
    <submittedName>
        <fullName evidence="1">Uncharacterized protein</fullName>
    </submittedName>
</protein>
<proteinExistence type="predicted"/>
<evidence type="ECO:0000313" key="1">
    <source>
        <dbReference type="EMBL" id="MPC80876.1"/>
    </source>
</evidence>
<sequence>MFPQTHLVGKRCQGLPVCRPPSPRPAPAHITRSCIPGNVTVLRTPNEGGIEWEENKGDMWVLGTGERGTLRLVTLLR</sequence>
<accession>A0A5B7IFW3</accession>
<comment type="caution">
    <text evidence="1">The sequence shown here is derived from an EMBL/GenBank/DDBJ whole genome shotgun (WGS) entry which is preliminary data.</text>
</comment>
<name>A0A5B7IFW3_PORTR</name>
<gene>
    <name evidence="1" type="ORF">E2C01_075472</name>
</gene>
<evidence type="ECO:0000313" key="2">
    <source>
        <dbReference type="Proteomes" id="UP000324222"/>
    </source>
</evidence>
<reference evidence="1 2" key="1">
    <citation type="submission" date="2019-05" db="EMBL/GenBank/DDBJ databases">
        <title>Another draft genome of Portunus trituberculatus and its Hox gene families provides insights of decapod evolution.</title>
        <authorList>
            <person name="Jeong J.-H."/>
            <person name="Song I."/>
            <person name="Kim S."/>
            <person name="Choi T."/>
            <person name="Kim D."/>
            <person name="Ryu S."/>
            <person name="Kim W."/>
        </authorList>
    </citation>
    <scope>NUCLEOTIDE SEQUENCE [LARGE SCALE GENOMIC DNA]</scope>
    <source>
        <tissue evidence="1">Muscle</tissue>
    </source>
</reference>
<dbReference type="EMBL" id="VSRR010055278">
    <property type="protein sequence ID" value="MPC80876.1"/>
    <property type="molecule type" value="Genomic_DNA"/>
</dbReference>
<keyword evidence="2" id="KW-1185">Reference proteome</keyword>
<organism evidence="1 2">
    <name type="scientific">Portunus trituberculatus</name>
    <name type="common">Swimming crab</name>
    <name type="synonym">Neptunus trituberculatus</name>
    <dbReference type="NCBI Taxonomy" id="210409"/>
    <lineage>
        <taxon>Eukaryota</taxon>
        <taxon>Metazoa</taxon>
        <taxon>Ecdysozoa</taxon>
        <taxon>Arthropoda</taxon>
        <taxon>Crustacea</taxon>
        <taxon>Multicrustacea</taxon>
        <taxon>Malacostraca</taxon>
        <taxon>Eumalacostraca</taxon>
        <taxon>Eucarida</taxon>
        <taxon>Decapoda</taxon>
        <taxon>Pleocyemata</taxon>
        <taxon>Brachyura</taxon>
        <taxon>Eubrachyura</taxon>
        <taxon>Portunoidea</taxon>
        <taxon>Portunidae</taxon>
        <taxon>Portuninae</taxon>
        <taxon>Portunus</taxon>
    </lineage>
</organism>
<dbReference type="Proteomes" id="UP000324222">
    <property type="component" value="Unassembled WGS sequence"/>
</dbReference>
<dbReference type="AlphaFoldDB" id="A0A5B7IFW3"/>